<dbReference type="AlphaFoldDB" id="A0A2M7VEQ3"/>
<evidence type="ECO:0008006" key="4">
    <source>
        <dbReference type="Google" id="ProtNLM"/>
    </source>
</evidence>
<evidence type="ECO:0000256" key="1">
    <source>
        <dbReference type="SAM" id="Phobius"/>
    </source>
</evidence>
<evidence type="ECO:0000313" key="3">
    <source>
        <dbReference type="Proteomes" id="UP000230405"/>
    </source>
</evidence>
<organism evidence="2 3">
    <name type="scientific">Candidatus Komeilibacteria bacterium CG_4_10_14_0_2_um_filter_37_10</name>
    <dbReference type="NCBI Taxonomy" id="1974470"/>
    <lineage>
        <taxon>Bacteria</taxon>
        <taxon>Candidatus Komeiliibacteriota</taxon>
    </lineage>
</organism>
<protein>
    <recommendedName>
        <fullName evidence="4">3D domain-containing protein</fullName>
    </recommendedName>
</protein>
<dbReference type="EMBL" id="PFPO01000050">
    <property type="protein sequence ID" value="PIZ99024.1"/>
    <property type="molecule type" value="Genomic_DNA"/>
</dbReference>
<proteinExistence type="predicted"/>
<keyword evidence="1" id="KW-0472">Membrane</keyword>
<keyword evidence="1" id="KW-0812">Transmembrane</keyword>
<dbReference type="Proteomes" id="UP000230405">
    <property type="component" value="Unassembled WGS sequence"/>
</dbReference>
<comment type="caution">
    <text evidence="2">The sequence shown here is derived from an EMBL/GenBank/DDBJ whole genome shotgun (WGS) entry which is preliminary data.</text>
</comment>
<gene>
    <name evidence="2" type="ORF">COX77_02740</name>
</gene>
<name>A0A2M7VEQ3_9BACT</name>
<reference evidence="3" key="1">
    <citation type="submission" date="2017-09" db="EMBL/GenBank/DDBJ databases">
        <title>Depth-based differentiation of microbial function through sediment-hosted aquifers and enrichment of novel symbionts in the deep terrestrial subsurface.</title>
        <authorList>
            <person name="Probst A.J."/>
            <person name="Ladd B."/>
            <person name="Jarett J.K."/>
            <person name="Geller-Mcgrath D.E."/>
            <person name="Sieber C.M.K."/>
            <person name="Emerson J.B."/>
            <person name="Anantharaman K."/>
            <person name="Thomas B.C."/>
            <person name="Malmstrom R."/>
            <person name="Stieglmeier M."/>
            <person name="Klingl A."/>
            <person name="Woyke T."/>
            <person name="Ryan C.M."/>
            <person name="Banfield J.F."/>
        </authorList>
    </citation>
    <scope>NUCLEOTIDE SEQUENCE [LARGE SCALE GENOMIC DNA]</scope>
</reference>
<evidence type="ECO:0000313" key="2">
    <source>
        <dbReference type="EMBL" id="PIZ99024.1"/>
    </source>
</evidence>
<sequence length="181" mass="21154">MLSKELRSLKRKVIELAQEAVFYVVLVITVIQLIFPQVVLAEQRIKVILSGDQYIIKNVIDDPDWNYSIRLPDIKERAPRQSVKITVTAYTSQIAQTDNSPCITASGLDVCQRNAEDIIATNYRYLPFGTLVRFPDLFGDKIFQVHDRMNKRYQQHADVWMKDYEMAIKFGRKQTKMEIYF</sequence>
<keyword evidence="1" id="KW-1133">Transmembrane helix</keyword>
<dbReference type="CDD" id="cd22784">
    <property type="entry name" value="DPBB_MltA_YuiC-like"/>
    <property type="match status" value="1"/>
</dbReference>
<accession>A0A2M7VEQ3</accession>
<feature type="transmembrane region" description="Helical" evidence="1">
    <location>
        <begin position="20"/>
        <end position="40"/>
    </location>
</feature>